<evidence type="ECO:0000256" key="2">
    <source>
        <dbReference type="ARBA" id="ARBA00023125"/>
    </source>
</evidence>
<keyword evidence="6" id="KW-1185">Reference proteome</keyword>
<evidence type="ECO:0000256" key="3">
    <source>
        <dbReference type="ARBA" id="ARBA00023163"/>
    </source>
</evidence>
<name>A0A658QX02_9BURK</name>
<dbReference type="Pfam" id="PF12833">
    <property type="entry name" value="HTH_18"/>
    <property type="match status" value="1"/>
</dbReference>
<dbReference type="EMBL" id="FCNV02000004">
    <property type="protein sequence ID" value="SAL30270.1"/>
    <property type="molecule type" value="Genomic_DNA"/>
</dbReference>
<dbReference type="PANTHER" id="PTHR47894">
    <property type="entry name" value="HTH-TYPE TRANSCRIPTIONAL REGULATOR GADX"/>
    <property type="match status" value="1"/>
</dbReference>
<organism evidence="5 6">
    <name type="scientific">Caballeronia concitans</name>
    <dbReference type="NCBI Taxonomy" id="1777133"/>
    <lineage>
        <taxon>Bacteria</taxon>
        <taxon>Pseudomonadati</taxon>
        <taxon>Pseudomonadota</taxon>
        <taxon>Betaproteobacteria</taxon>
        <taxon>Burkholderiales</taxon>
        <taxon>Burkholderiaceae</taxon>
        <taxon>Caballeronia</taxon>
    </lineage>
</organism>
<dbReference type="InterPro" id="IPR032687">
    <property type="entry name" value="AraC-type_N"/>
</dbReference>
<keyword evidence="2" id="KW-0238">DNA-binding</keyword>
<dbReference type="Pfam" id="PF12625">
    <property type="entry name" value="Arabinose_bd"/>
    <property type="match status" value="1"/>
</dbReference>
<keyword evidence="3" id="KW-0804">Transcription</keyword>
<dbReference type="GO" id="GO:0000976">
    <property type="term" value="F:transcription cis-regulatory region binding"/>
    <property type="evidence" value="ECO:0007669"/>
    <property type="project" value="TreeGrafter"/>
</dbReference>
<dbReference type="Gene3D" id="1.10.10.60">
    <property type="entry name" value="Homeodomain-like"/>
    <property type="match status" value="1"/>
</dbReference>
<evidence type="ECO:0000259" key="4">
    <source>
        <dbReference type="PROSITE" id="PS01124"/>
    </source>
</evidence>
<dbReference type="AlphaFoldDB" id="A0A658QX02"/>
<dbReference type="InterPro" id="IPR009057">
    <property type="entry name" value="Homeodomain-like_sf"/>
</dbReference>
<feature type="domain" description="HTH araC/xylS-type" evidence="4">
    <location>
        <begin position="250"/>
        <end position="347"/>
    </location>
</feature>
<dbReference type="PANTHER" id="PTHR47894:SF1">
    <property type="entry name" value="HTH-TYPE TRANSCRIPTIONAL REGULATOR VQSM"/>
    <property type="match status" value="1"/>
</dbReference>
<evidence type="ECO:0000313" key="6">
    <source>
        <dbReference type="Proteomes" id="UP000198263"/>
    </source>
</evidence>
<dbReference type="Proteomes" id="UP000198263">
    <property type="component" value="Unassembled WGS sequence"/>
</dbReference>
<comment type="caution">
    <text evidence="5">The sequence shown here is derived from an EMBL/GenBank/DDBJ whole genome shotgun (WGS) entry which is preliminary data.</text>
</comment>
<evidence type="ECO:0000313" key="5">
    <source>
        <dbReference type="EMBL" id="SAL30270.1"/>
    </source>
</evidence>
<dbReference type="SMART" id="SM00342">
    <property type="entry name" value="HTH_ARAC"/>
    <property type="match status" value="1"/>
</dbReference>
<proteinExistence type="predicted"/>
<reference evidence="5 6" key="1">
    <citation type="submission" date="2016-01" db="EMBL/GenBank/DDBJ databases">
        <authorList>
            <person name="Peeters C."/>
        </authorList>
    </citation>
    <scope>NUCLEOTIDE SEQUENCE [LARGE SCALE GENOMIC DNA]</scope>
    <source>
        <strain evidence="5">LMG 29315</strain>
    </source>
</reference>
<dbReference type="GO" id="GO:0005829">
    <property type="term" value="C:cytosol"/>
    <property type="evidence" value="ECO:0007669"/>
    <property type="project" value="TreeGrafter"/>
</dbReference>
<evidence type="ECO:0000256" key="1">
    <source>
        <dbReference type="ARBA" id="ARBA00023015"/>
    </source>
</evidence>
<dbReference type="PROSITE" id="PS01124">
    <property type="entry name" value="HTH_ARAC_FAMILY_2"/>
    <property type="match status" value="1"/>
</dbReference>
<keyword evidence="1" id="KW-0805">Transcription regulation</keyword>
<dbReference type="InterPro" id="IPR018060">
    <property type="entry name" value="HTH_AraC"/>
</dbReference>
<accession>A0A658QX02</accession>
<gene>
    <name evidence="5" type="ORF">AWB72_02552</name>
</gene>
<protein>
    <submittedName>
        <fullName evidence="5">AraC family transcriptional regulator</fullName>
    </submittedName>
</protein>
<dbReference type="SUPFAM" id="SSF46689">
    <property type="entry name" value="Homeodomain-like"/>
    <property type="match status" value="1"/>
</dbReference>
<dbReference type="GO" id="GO:0003700">
    <property type="term" value="F:DNA-binding transcription factor activity"/>
    <property type="evidence" value="ECO:0007669"/>
    <property type="project" value="InterPro"/>
</dbReference>
<sequence>MRLCGRQCFSFLHCFPMRHPSATVPISVVNGFLSGADRAAVVRLAALSGISHELLSKPAARVTQEQFSTLYRLLAKELDDEMPGIFARPLRNGTLKFLCLSLLDAPRLEVALHRFGQFFHLVLDEFQLVSRREGPYAYVEFVPNPHGPQASPLAREMMLKLVHGVASWLIREKIPLVEAAFQFLRPAQTGDLLYLFPGPVRFGRDRTFISFDAAYLDRRIRQRKSDLDAFLQRAPEDWIFVSLTEEMVCHRVRQCIAGGLPITPTVDAVAQELNYSVRTLCRRLEAEGTTFQAIKDEVRRDIAIQRLTRSDDAIGAIAYDVGFDNPTAFHRAFRHWTGSTPTAYRHRNDG</sequence>